<dbReference type="Gene3D" id="3.40.50.300">
    <property type="entry name" value="P-loop containing nucleotide triphosphate hydrolases"/>
    <property type="match status" value="1"/>
</dbReference>
<dbReference type="PANTHER" id="PTHR43134:SF3">
    <property type="entry name" value="FLAGELLAR BIOSYNTHESIS PROTEIN FLHF"/>
    <property type="match status" value="1"/>
</dbReference>
<dbReference type="SUPFAM" id="SSF52540">
    <property type="entry name" value="P-loop containing nucleoside triphosphate hydrolases"/>
    <property type="match status" value="1"/>
</dbReference>
<comment type="function">
    <text evidence="12">Necessary for flagellar biosynthesis. May be involved in translocation of the flagellum.</text>
</comment>
<keyword evidence="16" id="KW-0282">Flagellum</keyword>
<keyword evidence="8" id="KW-0653">Protein transport</keyword>
<evidence type="ECO:0000256" key="12">
    <source>
        <dbReference type="ARBA" id="ARBA00025337"/>
    </source>
</evidence>
<dbReference type="GO" id="GO:0044781">
    <property type="term" value="P:bacterial-type flagellum organization"/>
    <property type="evidence" value="ECO:0007669"/>
    <property type="project" value="UniProtKB-KW"/>
</dbReference>
<dbReference type="SMART" id="SM00962">
    <property type="entry name" value="SRP54"/>
    <property type="match status" value="1"/>
</dbReference>
<evidence type="ECO:0000256" key="8">
    <source>
        <dbReference type="ARBA" id="ARBA00022927"/>
    </source>
</evidence>
<dbReference type="Pfam" id="PF00448">
    <property type="entry name" value="SRP54"/>
    <property type="match status" value="1"/>
</dbReference>
<evidence type="ECO:0000256" key="13">
    <source>
        <dbReference type="ARBA" id="ARBA00030866"/>
    </source>
</evidence>
<dbReference type="InterPro" id="IPR027417">
    <property type="entry name" value="P-loop_NTPase"/>
</dbReference>
<accession>A0A7V2SI46</accession>
<keyword evidence="16" id="KW-0969">Cilium</keyword>
<organism evidence="16">
    <name type="scientific">Nitratifractor salsuginis</name>
    <dbReference type="NCBI Taxonomy" id="269261"/>
    <lineage>
        <taxon>Bacteria</taxon>
        <taxon>Pseudomonadati</taxon>
        <taxon>Campylobacterota</taxon>
        <taxon>Epsilonproteobacteria</taxon>
        <taxon>Campylobacterales</taxon>
        <taxon>Sulfurovaceae</taxon>
        <taxon>Nitratifractor</taxon>
    </lineage>
</organism>
<evidence type="ECO:0000256" key="6">
    <source>
        <dbReference type="ARBA" id="ARBA00022741"/>
    </source>
</evidence>
<dbReference type="InterPro" id="IPR047040">
    <property type="entry name" value="FlhF__GTPase_dom"/>
</dbReference>
<evidence type="ECO:0000256" key="1">
    <source>
        <dbReference type="ARBA" id="ARBA00004413"/>
    </source>
</evidence>
<dbReference type="InterPro" id="IPR000897">
    <property type="entry name" value="SRP54_GTPase_dom"/>
</dbReference>
<keyword evidence="7" id="KW-1005">Bacterial flagellum biogenesis</keyword>
<evidence type="ECO:0000256" key="2">
    <source>
        <dbReference type="ARBA" id="ARBA00008531"/>
    </source>
</evidence>
<comment type="similarity">
    <text evidence="2">Belongs to the GTP-binding SRP family.</text>
</comment>
<keyword evidence="16" id="KW-0966">Cell projection</keyword>
<dbReference type="GO" id="GO:0006614">
    <property type="term" value="P:SRP-dependent cotranslational protein targeting to membrane"/>
    <property type="evidence" value="ECO:0007669"/>
    <property type="project" value="InterPro"/>
</dbReference>
<proteinExistence type="inferred from homology"/>
<keyword evidence="6" id="KW-0547">Nucleotide-binding</keyword>
<evidence type="ECO:0000259" key="15">
    <source>
        <dbReference type="SMART" id="SM00962"/>
    </source>
</evidence>
<dbReference type="SMART" id="SM00382">
    <property type="entry name" value="AAA"/>
    <property type="match status" value="1"/>
</dbReference>
<keyword evidence="5" id="KW-1003">Cell membrane</keyword>
<evidence type="ECO:0000256" key="4">
    <source>
        <dbReference type="ARBA" id="ARBA00022448"/>
    </source>
</evidence>
<evidence type="ECO:0000256" key="7">
    <source>
        <dbReference type="ARBA" id="ARBA00022795"/>
    </source>
</evidence>
<dbReference type="InterPro" id="IPR003593">
    <property type="entry name" value="AAA+_ATPase"/>
</dbReference>
<dbReference type="GO" id="GO:0005047">
    <property type="term" value="F:signal recognition particle binding"/>
    <property type="evidence" value="ECO:0007669"/>
    <property type="project" value="TreeGrafter"/>
</dbReference>
<evidence type="ECO:0000256" key="3">
    <source>
        <dbReference type="ARBA" id="ARBA00014919"/>
    </source>
</evidence>
<protein>
    <recommendedName>
        <fullName evidence="3">Flagellar biosynthesis protein FlhF</fullName>
    </recommendedName>
    <alternativeName>
        <fullName evidence="13">Flagella-associated GTP-binding protein</fullName>
    </alternativeName>
</protein>
<dbReference type="CDD" id="cd17873">
    <property type="entry name" value="FlhF"/>
    <property type="match status" value="1"/>
</dbReference>
<dbReference type="FunFam" id="3.40.50.300:FF:000695">
    <property type="entry name" value="Flagellar biosynthesis regulator FlhF"/>
    <property type="match status" value="1"/>
</dbReference>
<comment type="caution">
    <text evidence="16">The sequence shown here is derived from an EMBL/GenBank/DDBJ whole genome shotgun (WGS) entry which is preliminary data.</text>
</comment>
<keyword evidence="4" id="KW-0813">Transport</keyword>
<keyword evidence="11" id="KW-1006">Bacterial flagellum protein export</keyword>
<evidence type="ECO:0000256" key="10">
    <source>
        <dbReference type="ARBA" id="ARBA00023136"/>
    </source>
</evidence>
<feature type="domain" description="SRP54-type proteins GTP-binding" evidence="15">
    <location>
        <begin position="154"/>
        <end position="349"/>
    </location>
</feature>
<keyword evidence="9" id="KW-0342">GTP-binding</keyword>
<dbReference type="Proteomes" id="UP000885722">
    <property type="component" value="Unassembled WGS sequence"/>
</dbReference>
<dbReference type="GO" id="GO:0015031">
    <property type="term" value="P:protein transport"/>
    <property type="evidence" value="ECO:0007669"/>
    <property type="project" value="UniProtKB-KW"/>
</dbReference>
<dbReference type="AlphaFoldDB" id="A0A7V2SI46"/>
<evidence type="ECO:0000256" key="9">
    <source>
        <dbReference type="ARBA" id="ARBA00023134"/>
    </source>
</evidence>
<feature type="domain" description="AAA+ ATPase" evidence="14">
    <location>
        <begin position="153"/>
        <end position="295"/>
    </location>
</feature>
<comment type="subcellular location">
    <subcellularLocation>
        <location evidence="1">Cell membrane</location>
        <topology evidence="1">Peripheral membrane protein</topology>
        <orientation evidence="1">Cytoplasmic side</orientation>
    </subcellularLocation>
</comment>
<dbReference type="GO" id="GO:0005886">
    <property type="term" value="C:plasma membrane"/>
    <property type="evidence" value="ECO:0007669"/>
    <property type="project" value="UniProtKB-SubCell"/>
</dbReference>
<dbReference type="GO" id="GO:0005525">
    <property type="term" value="F:GTP binding"/>
    <property type="evidence" value="ECO:0007669"/>
    <property type="project" value="UniProtKB-KW"/>
</dbReference>
<reference evidence="16" key="1">
    <citation type="journal article" date="2020" name="mSystems">
        <title>Genome- and Community-Level Interaction Insights into Carbon Utilization and Element Cycling Functions of Hydrothermarchaeota in Hydrothermal Sediment.</title>
        <authorList>
            <person name="Zhou Z."/>
            <person name="Liu Y."/>
            <person name="Xu W."/>
            <person name="Pan J."/>
            <person name="Luo Z.H."/>
            <person name="Li M."/>
        </authorList>
    </citation>
    <scope>NUCLEOTIDE SEQUENCE [LARGE SCALE GENOMIC DNA]</scope>
    <source>
        <strain evidence="16">HyVt-513</strain>
    </source>
</reference>
<evidence type="ECO:0000256" key="11">
    <source>
        <dbReference type="ARBA" id="ARBA00023225"/>
    </source>
</evidence>
<evidence type="ECO:0000259" key="14">
    <source>
        <dbReference type="SMART" id="SM00382"/>
    </source>
</evidence>
<keyword evidence="10" id="KW-0472">Membrane</keyword>
<dbReference type="PANTHER" id="PTHR43134">
    <property type="entry name" value="SIGNAL RECOGNITION PARTICLE RECEPTOR SUBUNIT ALPHA"/>
    <property type="match status" value="1"/>
</dbReference>
<dbReference type="EMBL" id="DRNO01000024">
    <property type="protein sequence ID" value="HFC03294.1"/>
    <property type="molecule type" value="Genomic_DNA"/>
</dbReference>
<evidence type="ECO:0000313" key="16">
    <source>
        <dbReference type="EMBL" id="HFC03294.1"/>
    </source>
</evidence>
<evidence type="ECO:0000256" key="5">
    <source>
        <dbReference type="ARBA" id="ARBA00022475"/>
    </source>
</evidence>
<dbReference type="GO" id="GO:0003924">
    <property type="term" value="F:GTPase activity"/>
    <property type="evidence" value="ECO:0007669"/>
    <property type="project" value="InterPro"/>
</dbReference>
<sequence length="353" mass="40213">MIEETFEAPTPKEAFALARSKYPHVSDLQLLRARQTVGRDGKLVAEITVAVPEEEYLASLGLSEEEELIREMHELQDQMERMKAAAGIRDRSSETVEKVVGLLSSKGLRRDWLMQRVEPMLGTAVAEDEKLLLSYLLEEVDEGLRVVPEDLSRPRVMMMVGPTGVGKTTTIAKLAARYTYLLDRDYRVALINLDSWRAGAYEQLDNFARILHLEHRRVERIEEFAEQLDALSDYDVILVDTAGISPFDTDRLIRTVEFLKSVRDRELSTSLVISATAKYEDIREIYEHFNFINVENAIVTKFDETQRVGDLIAFLTERHLPVSYLSTGQKVPDDLIPAEKERILDAFTGELHA</sequence>
<gene>
    <name evidence="16" type="ORF">ENJ74_00340</name>
</gene>
<name>A0A7V2SI46_9BACT</name>